<dbReference type="Pfam" id="PF20150">
    <property type="entry name" value="2EXR"/>
    <property type="match status" value="1"/>
</dbReference>
<evidence type="ECO:0000313" key="4">
    <source>
        <dbReference type="Proteomes" id="UP000777438"/>
    </source>
</evidence>
<dbReference type="AlphaFoldDB" id="A0A9P8VZ21"/>
<feature type="region of interest" description="Disordered" evidence="1">
    <location>
        <begin position="1"/>
        <end position="25"/>
    </location>
</feature>
<comment type="caution">
    <text evidence="3">The sequence shown here is derived from an EMBL/GenBank/DDBJ whole genome shotgun (WGS) entry which is preliminary data.</text>
</comment>
<keyword evidence="4" id="KW-1185">Reference proteome</keyword>
<proteinExistence type="predicted"/>
<feature type="domain" description="2EXR" evidence="2">
    <location>
        <begin position="50"/>
        <end position="125"/>
    </location>
</feature>
<dbReference type="InterPro" id="IPR045518">
    <property type="entry name" value="2EXR"/>
</dbReference>
<dbReference type="Proteomes" id="UP000777438">
    <property type="component" value="Unassembled WGS sequence"/>
</dbReference>
<evidence type="ECO:0000256" key="1">
    <source>
        <dbReference type="SAM" id="MobiDB-lite"/>
    </source>
</evidence>
<accession>A0A9P8VZ21</accession>
<reference evidence="3 4" key="1">
    <citation type="journal article" date="2021" name="Nat. Commun.">
        <title>Genetic determinants of endophytism in the Arabidopsis root mycobiome.</title>
        <authorList>
            <person name="Mesny F."/>
            <person name="Miyauchi S."/>
            <person name="Thiergart T."/>
            <person name="Pickel B."/>
            <person name="Atanasova L."/>
            <person name="Karlsson M."/>
            <person name="Huettel B."/>
            <person name="Barry K.W."/>
            <person name="Haridas S."/>
            <person name="Chen C."/>
            <person name="Bauer D."/>
            <person name="Andreopoulos W."/>
            <person name="Pangilinan J."/>
            <person name="LaButti K."/>
            <person name="Riley R."/>
            <person name="Lipzen A."/>
            <person name="Clum A."/>
            <person name="Drula E."/>
            <person name="Henrissat B."/>
            <person name="Kohler A."/>
            <person name="Grigoriev I.V."/>
            <person name="Martin F.M."/>
            <person name="Hacquard S."/>
        </authorList>
    </citation>
    <scope>NUCLEOTIDE SEQUENCE [LARGE SCALE GENOMIC DNA]</scope>
    <source>
        <strain evidence="3 4">MPI-CAGE-CH-0241</strain>
    </source>
</reference>
<evidence type="ECO:0000313" key="3">
    <source>
        <dbReference type="EMBL" id="KAH6885737.1"/>
    </source>
</evidence>
<gene>
    <name evidence="3" type="ORF">B0T10DRAFT_491452</name>
</gene>
<dbReference type="EMBL" id="JAGPYM010000017">
    <property type="protein sequence ID" value="KAH6885737.1"/>
    <property type="molecule type" value="Genomic_DNA"/>
</dbReference>
<name>A0A9P8VZ21_9HYPO</name>
<evidence type="ECO:0000259" key="2">
    <source>
        <dbReference type="Pfam" id="PF20150"/>
    </source>
</evidence>
<sequence length="450" mass="51002">MDSADAVANDRTEVKSKLQGHSAKQLSIRSAPTAMGTAIKFDIPTDCRDFFPFAGLPAELRHQIWEEALATPGMQFLKIQHGDPSYLTKWWTKSMPALPPPSDNSDDEEVDPVLWETKNEVRPTETVHVNLVPLYPTPQADISYYTILNQELTKLSVTCNESASVIKRLMARPTTLTLNSGRMISLDVTSDIVYLEYVPPAVFEDSFRLTKTLQCAGLEKITNVAVRYCHKWHKEESPTRCPICGQNHSNSDRVAYPSHLYQFIAQYLPNLKQFYFVDYFILRKPANDTEERSEVKSASIKQAPDRRSMGKFEGGNRTYYEVDHQDWTVKSNVFETMSWLQDRFVSYTTSSKLATHKNPEGVKFGVLACEWSVGRPSELKKAQTTPIKKGRNKRAFCGEHATRRSRRSPSIVTSAPAADNGSFEVGDGFTFVFGVSGRNDFEFTFEMTRR</sequence>
<protein>
    <recommendedName>
        <fullName evidence="2">2EXR domain-containing protein</fullName>
    </recommendedName>
</protein>
<organism evidence="3 4">
    <name type="scientific">Thelonectria olida</name>
    <dbReference type="NCBI Taxonomy" id="1576542"/>
    <lineage>
        <taxon>Eukaryota</taxon>
        <taxon>Fungi</taxon>
        <taxon>Dikarya</taxon>
        <taxon>Ascomycota</taxon>
        <taxon>Pezizomycotina</taxon>
        <taxon>Sordariomycetes</taxon>
        <taxon>Hypocreomycetidae</taxon>
        <taxon>Hypocreales</taxon>
        <taxon>Nectriaceae</taxon>
        <taxon>Thelonectria</taxon>
    </lineage>
</organism>
<dbReference type="OrthoDB" id="4655872at2759"/>
<feature type="region of interest" description="Disordered" evidence="1">
    <location>
        <begin position="291"/>
        <end position="312"/>
    </location>
</feature>